<feature type="transmembrane region" description="Helical" evidence="7">
    <location>
        <begin position="72"/>
        <end position="88"/>
    </location>
</feature>
<evidence type="ECO:0000256" key="4">
    <source>
        <dbReference type="ARBA" id="ARBA00022692"/>
    </source>
</evidence>
<evidence type="ECO:0000256" key="6">
    <source>
        <dbReference type="ARBA" id="ARBA00023136"/>
    </source>
</evidence>
<feature type="transmembrane region" description="Helical" evidence="7">
    <location>
        <begin position="158"/>
        <end position="176"/>
    </location>
</feature>
<feature type="transmembrane region" description="Helical" evidence="7">
    <location>
        <begin position="241"/>
        <end position="262"/>
    </location>
</feature>
<feature type="transmembrane region" description="Helical" evidence="7">
    <location>
        <begin position="6"/>
        <end position="25"/>
    </location>
</feature>
<feature type="transmembrane region" description="Helical" evidence="7">
    <location>
        <begin position="125"/>
        <end position="146"/>
    </location>
</feature>
<feature type="transmembrane region" description="Helical" evidence="7">
    <location>
        <begin position="321"/>
        <end position="340"/>
    </location>
</feature>
<dbReference type="CDD" id="cd06853">
    <property type="entry name" value="GT_WecA_like"/>
    <property type="match status" value="1"/>
</dbReference>
<reference evidence="8" key="1">
    <citation type="submission" date="2022-03" db="EMBL/GenBank/DDBJ databases">
        <title>De novo assembled genomes of Belliella spp. (Cyclobacteriaceae) strains.</title>
        <authorList>
            <person name="Szabo A."/>
            <person name="Korponai K."/>
            <person name="Felfoldi T."/>
        </authorList>
    </citation>
    <scope>NUCLEOTIDE SEQUENCE</scope>
    <source>
        <strain evidence="8">DSM 111904</strain>
    </source>
</reference>
<feature type="transmembrane region" description="Helical" evidence="7">
    <location>
        <begin position="297"/>
        <end position="315"/>
    </location>
</feature>
<keyword evidence="6 7" id="KW-0472">Membrane</keyword>
<evidence type="ECO:0000313" key="8">
    <source>
        <dbReference type="EMBL" id="MCH7410353.1"/>
    </source>
</evidence>
<feature type="transmembrane region" description="Helical" evidence="7">
    <location>
        <begin position="100"/>
        <end position="119"/>
    </location>
</feature>
<dbReference type="GO" id="GO:0016740">
    <property type="term" value="F:transferase activity"/>
    <property type="evidence" value="ECO:0007669"/>
    <property type="project" value="UniProtKB-KW"/>
</dbReference>
<evidence type="ECO:0000256" key="3">
    <source>
        <dbReference type="ARBA" id="ARBA00022679"/>
    </source>
</evidence>
<evidence type="ECO:0000313" key="9">
    <source>
        <dbReference type="Proteomes" id="UP001165489"/>
    </source>
</evidence>
<dbReference type="Proteomes" id="UP001165489">
    <property type="component" value="Unassembled WGS sequence"/>
</dbReference>
<keyword evidence="3 8" id="KW-0808">Transferase</keyword>
<dbReference type="InterPro" id="IPR018480">
    <property type="entry name" value="PNAcMuramoyl-5peptid_Trfase_CS"/>
</dbReference>
<keyword evidence="5 7" id="KW-1133">Transmembrane helix</keyword>
<sequence length="385" mass="42763">MITFLALSTSFIVGFLVTPILILVLKKLKMIDAPGGRKIHTGFTPSMGGVSFVIGAFVASITWFSFPDLVEIRFFLTAFGLMFLLGLRDDLVDLRPWHKLLGQLVATYMVVVFGDIRISGLYGFMGIYEIPVLLSYGISIFTIVALTNSFNLIDGLDGLAGSLSLVAFTFLGWWFLQADMSAFSSFSFILVGGILSFLIYNWHPAKIFMGDTGSLSLGFALSVMTVLFVDSNGTMSGFEGWKFNAPIASGFALLIVPVYDTCRIFTKRIRRGKSPFSADKSHIHHFMMRMGLRHDQVALSMTGIMLFFIAVMFLGTRFNDYVMLPLVVLTAVVLGLRLDVITLRRVKEIQSQTPPILSLKKSKKARKVSPEINAKIIKKLELNEN</sequence>
<dbReference type="Pfam" id="PF00953">
    <property type="entry name" value="Glycos_transf_4"/>
    <property type="match status" value="1"/>
</dbReference>
<dbReference type="RefSeq" id="WP_241348721.1">
    <property type="nucleotide sequence ID" value="NZ_JAKZGP010000035.1"/>
</dbReference>
<protein>
    <submittedName>
        <fullName evidence="8">Undecaprenyl/decaprenyl-phosphate alpha-N-acetylglucosaminyl 1-phosphate transferase</fullName>
    </submittedName>
</protein>
<feature type="transmembrane region" description="Helical" evidence="7">
    <location>
        <begin position="46"/>
        <end position="66"/>
    </location>
</feature>
<name>A0ABS9V1X8_9BACT</name>
<feature type="transmembrane region" description="Helical" evidence="7">
    <location>
        <begin position="212"/>
        <end position="229"/>
    </location>
</feature>
<proteinExistence type="predicted"/>
<feature type="transmembrane region" description="Helical" evidence="7">
    <location>
        <begin position="182"/>
        <end position="200"/>
    </location>
</feature>
<dbReference type="PANTHER" id="PTHR22926">
    <property type="entry name" value="PHOSPHO-N-ACETYLMURAMOYL-PENTAPEPTIDE-TRANSFERASE"/>
    <property type="match status" value="1"/>
</dbReference>
<evidence type="ECO:0000256" key="7">
    <source>
        <dbReference type="SAM" id="Phobius"/>
    </source>
</evidence>
<keyword evidence="2" id="KW-1003">Cell membrane</keyword>
<keyword evidence="9" id="KW-1185">Reference proteome</keyword>
<comment type="subcellular location">
    <subcellularLocation>
        <location evidence="1">Cell membrane</location>
        <topology evidence="1">Multi-pass membrane protein</topology>
    </subcellularLocation>
</comment>
<keyword evidence="4 7" id="KW-0812">Transmembrane</keyword>
<evidence type="ECO:0000256" key="5">
    <source>
        <dbReference type="ARBA" id="ARBA00022989"/>
    </source>
</evidence>
<dbReference type="InterPro" id="IPR000715">
    <property type="entry name" value="Glycosyl_transferase_4"/>
</dbReference>
<dbReference type="PROSITE" id="PS01348">
    <property type="entry name" value="MRAY_2"/>
    <property type="match status" value="1"/>
</dbReference>
<dbReference type="EMBL" id="JAKZGP010000035">
    <property type="protein sequence ID" value="MCH7410353.1"/>
    <property type="molecule type" value="Genomic_DNA"/>
</dbReference>
<accession>A0ABS9V1X8</accession>
<evidence type="ECO:0000256" key="1">
    <source>
        <dbReference type="ARBA" id="ARBA00004651"/>
    </source>
</evidence>
<organism evidence="8 9">
    <name type="scientific">Belliella filtrata</name>
    <dbReference type="NCBI Taxonomy" id="2923435"/>
    <lineage>
        <taxon>Bacteria</taxon>
        <taxon>Pseudomonadati</taxon>
        <taxon>Bacteroidota</taxon>
        <taxon>Cytophagia</taxon>
        <taxon>Cytophagales</taxon>
        <taxon>Cyclobacteriaceae</taxon>
        <taxon>Belliella</taxon>
    </lineage>
</organism>
<dbReference type="PANTHER" id="PTHR22926:SF3">
    <property type="entry name" value="UNDECAPRENYL-PHOSPHATE ALPHA-N-ACETYLGLUCOSAMINYL 1-PHOSPHATE TRANSFERASE"/>
    <property type="match status" value="1"/>
</dbReference>
<comment type="caution">
    <text evidence="8">The sequence shown here is derived from an EMBL/GenBank/DDBJ whole genome shotgun (WGS) entry which is preliminary data.</text>
</comment>
<gene>
    <name evidence="8" type="ORF">MM239_13175</name>
</gene>
<evidence type="ECO:0000256" key="2">
    <source>
        <dbReference type="ARBA" id="ARBA00022475"/>
    </source>
</evidence>